<dbReference type="PRINTS" id="PR00813">
    <property type="entry name" value="BCTERIALGSPG"/>
</dbReference>
<keyword evidence="1" id="KW-0488">Methylation</keyword>
<dbReference type="InterPro" id="IPR045584">
    <property type="entry name" value="Pilin-like"/>
</dbReference>
<accession>A0ABY7VW91</accession>
<dbReference type="NCBIfam" id="TIGR04294">
    <property type="entry name" value="pre_pil_HX9DG"/>
    <property type="match status" value="1"/>
</dbReference>
<evidence type="ECO:0000313" key="3">
    <source>
        <dbReference type="Proteomes" id="UP001214250"/>
    </source>
</evidence>
<evidence type="ECO:0000313" key="2">
    <source>
        <dbReference type="EMBL" id="WDE97987.1"/>
    </source>
</evidence>
<proteinExistence type="predicted"/>
<dbReference type="NCBIfam" id="TIGR02532">
    <property type="entry name" value="IV_pilin_GFxxxE"/>
    <property type="match status" value="1"/>
</dbReference>
<dbReference type="RefSeq" id="WP_274152704.1">
    <property type="nucleotide sequence ID" value="NZ_CP117812.1"/>
</dbReference>
<name>A0ABY7VW91_9BACT</name>
<keyword evidence="3" id="KW-1185">Reference proteome</keyword>
<dbReference type="InterPro" id="IPR027558">
    <property type="entry name" value="Pre_pil_HX9DG_C"/>
</dbReference>
<dbReference type="PANTHER" id="PTHR30093">
    <property type="entry name" value="GENERAL SECRETION PATHWAY PROTEIN G"/>
    <property type="match status" value="1"/>
</dbReference>
<dbReference type="InterPro" id="IPR000983">
    <property type="entry name" value="Bac_GSPG_pilin"/>
</dbReference>
<gene>
    <name evidence="2" type="ORF">PQO03_19350</name>
</gene>
<dbReference type="InterPro" id="IPR012902">
    <property type="entry name" value="N_methyl_site"/>
</dbReference>
<organism evidence="2 3">
    <name type="scientific">Lentisphaera profundi</name>
    <dbReference type="NCBI Taxonomy" id="1658616"/>
    <lineage>
        <taxon>Bacteria</taxon>
        <taxon>Pseudomonadati</taxon>
        <taxon>Lentisphaerota</taxon>
        <taxon>Lentisphaeria</taxon>
        <taxon>Lentisphaerales</taxon>
        <taxon>Lentisphaeraceae</taxon>
        <taxon>Lentisphaera</taxon>
    </lineage>
</organism>
<reference evidence="2 3" key="1">
    <citation type="submission" date="2023-02" db="EMBL/GenBank/DDBJ databases">
        <title>Genome sequence of Lentisphaera profundi SAORIC-696.</title>
        <authorList>
            <person name="Kim e."/>
            <person name="Cho J.-C."/>
            <person name="Choi A."/>
            <person name="Kang I."/>
        </authorList>
    </citation>
    <scope>NUCLEOTIDE SEQUENCE [LARGE SCALE GENOMIC DNA]</scope>
    <source>
        <strain evidence="2 3">SAORIC-696</strain>
    </source>
</reference>
<dbReference type="EMBL" id="CP117812">
    <property type="protein sequence ID" value="WDE97987.1"/>
    <property type="molecule type" value="Genomic_DNA"/>
</dbReference>
<dbReference type="Pfam" id="PF07963">
    <property type="entry name" value="N_methyl"/>
    <property type="match status" value="1"/>
</dbReference>
<dbReference type="SUPFAM" id="SSF54523">
    <property type="entry name" value="Pili subunits"/>
    <property type="match status" value="1"/>
</dbReference>
<protein>
    <submittedName>
        <fullName evidence="2">Prepilin-type N-terminal cleavage/methylation domain-containing protein</fullName>
    </submittedName>
</protein>
<sequence length="213" mass="23579">MKKKFTLIELLVVIAILGILASLLLPALGKARKKSQQAVCVSQHKQLSVAIQMYADDNNEYMPTVNHPDQNSRLGWTFFVAPYLNLKTNQIGEAPFHCPSSEIVANWESQKAGTTYNSYFGDTRFNQANARNTPKQLSEIEDAVETVVTADSIDGDNWANAAKSLPSSNAIGYRHNNGLNVLWADGHVAWNSTTYMSAGANGEQDYYYMVDKP</sequence>
<dbReference type="Gene3D" id="3.30.700.10">
    <property type="entry name" value="Glycoprotein, Type 4 Pilin"/>
    <property type="match status" value="1"/>
</dbReference>
<evidence type="ECO:0000256" key="1">
    <source>
        <dbReference type="ARBA" id="ARBA00022481"/>
    </source>
</evidence>
<dbReference type="Proteomes" id="UP001214250">
    <property type="component" value="Chromosome 2"/>
</dbReference>